<gene>
    <name evidence="2" type="ORF">DX908_00380</name>
</gene>
<feature type="chain" id="PRO_5016894478" description="YbjN domain-containing protein" evidence="1">
    <location>
        <begin position="23"/>
        <end position="233"/>
    </location>
</feature>
<dbReference type="InParanoid" id="A0A371REK3"/>
<comment type="caution">
    <text evidence="2">The sequence shown here is derived from an EMBL/GenBank/DDBJ whole genome shotgun (WGS) entry which is preliminary data.</text>
</comment>
<dbReference type="RefSeq" id="WP_116390500.1">
    <property type="nucleotide sequence ID" value="NZ_QUQO01000001.1"/>
</dbReference>
<dbReference type="AlphaFoldDB" id="A0A371REK3"/>
<dbReference type="Proteomes" id="UP000264589">
    <property type="component" value="Unassembled WGS sequence"/>
</dbReference>
<protein>
    <recommendedName>
        <fullName evidence="4">YbjN domain-containing protein</fullName>
    </recommendedName>
</protein>
<dbReference type="EMBL" id="QUQO01000001">
    <property type="protein sequence ID" value="RFB03872.1"/>
    <property type="molecule type" value="Genomic_DNA"/>
</dbReference>
<evidence type="ECO:0000313" key="2">
    <source>
        <dbReference type="EMBL" id="RFB03872.1"/>
    </source>
</evidence>
<name>A0A371REK3_9PROT</name>
<evidence type="ECO:0000313" key="3">
    <source>
        <dbReference type="Proteomes" id="UP000264589"/>
    </source>
</evidence>
<evidence type="ECO:0008006" key="4">
    <source>
        <dbReference type="Google" id="ProtNLM"/>
    </source>
</evidence>
<accession>A0A371REK3</accession>
<reference evidence="2 3" key="1">
    <citation type="submission" date="2018-08" db="EMBL/GenBank/DDBJ databases">
        <title>Parvularcula sp. SM1705, isolated from surface water of the South Sea China.</title>
        <authorList>
            <person name="Sun L."/>
        </authorList>
    </citation>
    <scope>NUCLEOTIDE SEQUENCE [LARGE SCALE GENOMIC DNA]</scope>
    <source>
        <strain evidence="2 3">SM1705</strain>
    </source>
</reference>
<evidence type="ECO:0000256" key="1">
    <source>
        <dbReference type="SAM" id="SignalP"/>
    </source>
</evidence>
<keyword evidence="1" id="KW-0732">Signal</keyword>
<keyword evidence="3" id="KW-1185">Reference proteome</keyword>
<organism evidence="2 3">
    <name type="scientific">Parvularcula marina</name>
    <dbReference type="NCBI Taxonomy" id="2292771"/>
    <lineage>
        <taxon>Bacteria</taxon>
        <taxon>Pseudomonadati</taxon>
        <taxon>Pseudomonadota</taxon>
        <taxon>Alphaproteobacteria</taxon>
        <taxon>Parvularculales</taxon>
        <taxon>Parvularculaceae</taxon>
        <taxon>Parvularcula</taxon>
    </lineage>
</organism>
<dbReference type="OrthoDB" id="8478540at2"/>
<feature type="signal peptide" evidence="1">
    <location>
        <begin position="1"/>
        <end position="22"/>
    </location>
</feature>
<proteinExistence type="predicted"/>
<sequence>MSMISIAAGVVASLASMQSANNVSNPGGVITSFDVNTVAPMLREMGWATQVNTMSSGEKFLAVTASNGIKFGMRPTVCQSTGRCLGVFILAPFPAADGNRIFAFNNAVPFIKASSYGNQGSYVARYEIADGGYVRGNFRFILTNFASVAGDYQRTMGGMSVSVDPDKVLTDFSADSLNRREADKDALLAVNFEQTFGGAHSGADVEVADAIEAAFSGEFADTLVNKIEYNIEN</sequence>